<gene>
    <name evidence="7" type="ORF">NESM_000187100</name>
</gene>
<dbReference type="PANTHER" id="PTHR23164:SF30">
    <property type="entry name" value="EARLY ENDOSOME ANTIGEN 1"/>
    <property type="match status" value="1"/>
</dbReference>
<dbReference type="PROSITE" id="PS50178">
    <property type="entry name" value="ZF_FYVE"/>
    <property type="match status" value="1"/>
</dbReference>
<protein>
    <submittedName>
        <fullName evidence="7">Zinc finger protein</fullName>
    </submittedName>
</protein>
<dbReference type="EMBL" id="JAECZO010000013">
    <property type="protein sequence ID" value="KAK7201254.1"/>
    <property type="molecule type" value="Genomic_DNA"/>
</dbReference>
<dbReference type="CDD" id="cd15730">
    <property type="entry name" value="FYVE_EEA1"/>
    <property type="match status" value="1"/>
</dbReference>
<dbReference type="Pfam" id="PF01363">
    <property type="entry name" value="FYVE"/>
    <property type="match status" value="1"/>
</dbReference>
<keyword evidence="1" id="KW-0479">Metal-binding</keyword>
<dbReference type="Gene3D" id="3.30.40.10">
    <property type="entry name" value="Zinc/RING finger domain, C3HC4 (zinc finger)"/>
    <property type="match status" value="1"/>
</dbReference>
<dbReference type="InterPro" id="IPR011011">
    <property type="entry name" value="Znf_FYVE_PHD"/>
</dbReference>
<organism evidence="7 8">
    <name type="scientific">Novymonas esmeraldas</name>
    <dbReference type="NCBI Taxonomy" id="1808958"/>
    <lineage>
        <taxon>Eukaryota</taxon>
        <taxon>Discoba</taxon>
        <taxon>Euglenozoa</taxon>
        <taxon>Kinetoplastea</taxon>
        <taxon>Metakinetoplastina</taxon>
        <taxon>Trypanosomatida</taxon>
        <taxon>Trypanosomatidae</taxon>
        <taxon>Novymonas</taxon>
    </lineage>
</organism>
<evidence type="ECO:0000256" key="5">
    <source>
        <dbReference type="SAM" id="MobiDB-lite"/>
    </source>
</evidence>
<keyword evidence="2 4" id="KW-0863">Zinc-finger</keyword>
<reference evidence="7 8" key="1">
    <citation type="journal article" date="2021" name="MBio">
        <title>A New Model Trypanosomatid, Novymonas esmeraldas: Genomic Perception of Its 'Candidatus Pandoraea novymonadis' Endosymbiont.</title>
        <authorList>
            <person name="Zakharova A."/>
            <person name="Saura A."/>
            <person name="Butenko A."/>
            <person name="Podesvova L."/>
            <person name="Warmusova S."/>
            <person name="Kostygov A.Y."/>
            <person name="Nenarokova A."/>
            <person name="Lukes J."/>
            <person name="Opperdoes F.R."/>
            <person name="Yurchenko V."/>
        </authorList>
    </citation>
    <scope>NUCLEOTIDE SEQUENCE [LARGE SCALE GENOMIC DNA]</scope>
    <source>
        <strain evidence="7 8">E262AT.01</strain>
    </source>
</reference>
<evidence type="ECO:0000256" key="4">
    <source>
        <dbReference type="PROSITE-ProRule" id="PRU00091"/>
    </source>
</evidence>
<dbReference type="InterPro" id="IPR017455">
    <property type="entry name" value="Znf_FYVE-rel"/>
</dbReference>
<keyword evidence="8" id="KW-1185">Reference proteome</keyword>
<feature type="compositionally biased region" description="Low complexity" evidence="5">
    <location>
        <begin position="126"/>
        <end position="135"/>
    </location>
</feature>
<comment type="caution">
    <text evidence="7">The sequence shown here is derived from an EMBL/GenBank/DDBJ whole genome shotgun (WGS) entry which is preliminary data.</text>
</comment>
<proteinExistence type="predicted"/>
<dbReference type="InterPro" id="IPR013083">
    <property type="entry name" value="Znf_RING/FYVE/PHD"/>
</dbReference>
<dbReference type="PANTHER" id="PTHR23164">
    <property type="entry name" value="EARLY ENDOSOME ANTIGEN 1"/>
    <property type="match status" value="1"/>
</dbReference>
<feature type="domain" description="FYVE-type" evidence="6">
    <location>
        <begin position="13"/>
        <end position="73"/>
    </location>
</feature>
<evidence type="ECO:0000256" key="1">
    <source>
        <dbReference type="ARBA" id="ARBA00022723"/>
    </source>
</evidence>
<sequence>MGEKQSKGYWQEDEDAAACNGCGRVFSTTVRRHHCRNCGYVFCGDCSRHRSTIPMRGITDPERVCDACYLALRNSNMAGSSLSRGGPGSITNPSETPDRLPIAAAGGGGPSGDASAPGAGSGVGGAVPPVGGAAPEMTEEQRRAEEYYKNLYGGDAGGGPGDEDDAAVSADREEAMGPEALERERLIQRWNMVRQATVYVDILVQQSERVELDTAVEYSRETEALTLLPEMPLHDLAVSLLPLPCPSTDSVRYLVESVATLGVPSSTLERVTADLAQRLATRPPVSASAHRLADDFVGY</sequence>
<dbReference type="AlphaFoldDB" id="A0AAW0F7U4"/>
<feature type="region of interest" description="Disordered" evidence="5">
    <location>
        <begin position="80"/>
        <end position="141"/>
    </location>
</feature>
<evidence type="ECO:0000256" key="3">
    <source>
        <dbReference type="ARBA" id="ARBA00022833"/>
    </source>
</evidence>
<evidence type="ECO:0000313" key="8">
    <source>
        <dbReference type="Proteomes" id="UP001430356"/>
    </source>
</evidence>
<dbReference type="SUPFAM" id="SSF57903">
    <property type="entry name" value="FYVE/PHD zinc finger"/>
    <property type="match status" value="1"/>
</dbReference>
<keyword evidence="3" id="KW-0862">Zinc</keyword>
<dbReference type="Proteomes" id="UP001430356">
    <property type="component" value="Unassembled WGS sequence"/>
</dbReference>
<dbReference type="InterPro" id="IPR000306">
    <property type="entry name" value="Znf_FYVE"/>
</dbReference>
<dbReference type="SMART" id="SM00064">
    <property type="entry name" value="FYVE"/>
    <property type="match status" value="1"/>
</dbReference>
<accession>A0AAW0F7U4</accession>
<name>A0AAW0F7U4_9TRYP</name>
<evidence type="ECO:0000259" key="6">
    <source>
        <dbReference type="PROSITE" id="PS50178"/>
    </source>
</evidence>
<evidence type="ECO:0000313" key="7">
    <source>
        <dbReference type="EMBL" id="KAK7201254.1"/>
    </source>
</evidence>
<feature type="compositionally biased region" description="Polar residues" evidence="5">
    <location>
        <begin position="80"/>
        <end position="95"/>
    </location>
</feature>
<dbReference type="GO" id="GO:0008270">
    <property type="term" value="F:zinc ion binding"/>
    <property type="evidence" value="ECO:0007669"/>
    <property type="project" value="UniProtKB-KW"/>
</dbReference>
<evidence type="ECO:0000256" key="2">
    <source>
        <dbReference type="ARBA" id="ARBA00022771"/>
    </source>
</evidence>